<sequence length="540" mass="61462">MASSVDAKLLKATKFPPEFTQKVDMQKVNVEVMKKWIAGKIAEILKNDDDVVIELCYNLMEGSRFPDIKNIQIQLTGFLDKDTAPFCKELWKLCLSAQSNPQGVPKELLEAKKLELIQEKIESDKAAEAARQRRNEDERREREMNNVRARERGDRGRGGFGRGGDSWRGGRGGRMDDRNRDFGRGNDREFGRGNGRDFERRGPRYSRSPPRRRPESRDIDPYRREADTYVPRGRGGPRREASRRAPQSGSPRLRGLPRILVLPPHDIAVAPRPEPHRLLLVGAALYQVRQTDVKATGAGEEGGEEEAPIAELVEDHQLHQSPLVLHPLSAEQQHLILRLLLLGDRVTGAPDPGACLHLPEDPVVILRLDHDLLQFRDRVLPVVFASREKTATSPTPADDIEKRTTTRKDRERRLTRSRSRSVTPPRRRRRSPSRSRSRGARDRKRRRSLERFEPANKRRRNTSSVSSPVDTRNRSIDKENDAEKGSPRREVAIDDAGPAVPTEMKAPQRQASELREKLLREKIKKMRKSSIDAVNAQANL</sequence>
<comment type="caution">
    <text evidence="4">The sequence shown here is derived from an EMBL/GenBank/DDBJ whole genome shotgun (WGS) entry which is preliminary data.</text>
</comment>
<dbReference type="GO" id="GO:0006397">
    <property type="term" value="P:mRNA processing"/>
    <property type="evidence" value="ECO:0007669"/>
    <property type="project" value="UniProtKB-KW"/>
</dbReference>
<feature type="compositionally biased region" description="Basic and acidic residues" evidence="2">
    <location>
        <begin position="123"/>
        <end position="157"/>
    </location>
</feature>
<protein>
    <submittedName>
        <fullName evidence="4">PWI domain-containing protein</fullName>
    </submittedName>
</protein>
<dbReference type="GO" id="GO:0048024">
    <property type="term" value="P:regulation of mRNA splicing, via spliceosome"/>
    <property type="evidence" value="ECO:0007669"/>
    <property type="project" value="TreeGrafter"/>
</dbReference>
<dbReference type="PANTHER" id="PTHR23148">
    <property type="entry name" value="SERINE/ARGININE REGULATED NUCLEAR MATRIX PROTEIN"/>
    <property type="match status" value="1"/>
</dbReference>
<evidence type="ECO:0000256" key="2">
    <source>
        <dbReference type="SAM" id="MobiDB-lite"/>
    </source>
</evidence>
<dbReference type="SMART" id="SM00311">
    <property type="entry name" value="PWI"/>
    <property type="match status" value="1"/>
</dbReference>
<feature type="compositionally biased region" description="Basic and acidic residues" evidence="2">
    <location>
        <begin position="471"/>
        <end position="492"/>
    </location>
</feature>
<keyword evidence="5" id="KW-1185">Reference proteome</keyword>
<gene>
    <name evidence="4" type="ORF">LSUE1_G008878</name>
</gene>
<dbReference type="Proteomes" id="UP000469558">
    <property type="component" value="Unassembled WGS sequence"/>
</dbReference>
<dbReference type="InterPro" id="IPR052225">
    <property type="entry name" value="Ser/Arg_repetitive_matrix"/>
</dbReference>
<evidence type="ECO:0000259" key="3">
    <source>
        <dbReference type="PROSITE" id="PS51025"/>
    </source>
</evidence>
<feature type="compositionally biased region" description="Basic and acidic residues" evidence="2">
    <location>
        <begin position="212"/>
        <end position="227"/>
    </location>
</feature>
<dbReference type="Gene3D" id="1.20.1390.10">
    <property type="entry name" value="PWI domain"/>
    <property type="match status" value="1"/>
</dbReference>
<dbReference type="Pfam" id="PF01480">
    <property type="entry name" value="PWI"/>
    <property type="match status" value="1"/>
</dbReference>
<evidence type="ECO:0000256" key="1">
    <source>
        <dbReference type="ARBA" id="ARBA00022664"/>
    </source>
</evidence>
<feature type="region of interest" description="Disordered" evidence="2">
    <location>
        <begin position="389"/>
        <end position="512"/>
    </location>
</feature>
<feature type="compositionally biased region" description="Basic and acidic residues" evidence="2">
    <location>
        <begin position="173"/>
        <end position="202"/>
    </location>
</feature>
<dbReference type="SUPFAM" id="SSF101233">
    <property type="entry name" value="PWI domain"/>
    <property type="match status" value="1"/>
</dbReference>
<dbReference type="PROSITE" id="PS51025">
    <property type="entry name" value="PWI"/>
    <property type="match status" value="1"/>
</dbReference>
<dbReference type="AlphaFoldDB" id="A0A8T9BRH3"/>
<feature type="region of interest" description="Disordered" evidence="2">
    <location>
        <begin position="123"/>
        <end position="255"/>
    </location>
</feature>
<reference evidence="4 5" key="1">
    <citation type="submission" date="2018-05" db="EMBL/GenBank/DDBJ databases">
        <title>Genome sequencing and assembly of the regulated plant pathogen Lachnellula willkommii and related sister species for the development of diagnostic species identification markers.</title>
        <authorList>
            <person name="Giroux E."/>
            <person name="Bilodeau G."/>
        </authorList>
    </citation>
    <scope>NUCLEOTIDE SEQUENCE [LARGE SCALE GENOMIC DNA]</scope>
    <source>
        <strain evidence="4 5">CBS 268.59</strain>
    </source>
</reference>
<accession>A0A8T9BRH3</accession>
<dbReference type="GO" id="GO:0003723">
    <property type="term" value="F:RNA binding"/>
    <property type="evidence" value="ECO:0007669"/>
    <property type="project" value="TreeGrafter"/>
</dbReference>
<name>A0A8T9BRH3_9HELO</name>
<dbReference type="EMBL" id="QGMK01003011">
    <property type="protein sequence ID" value="TVY54736.1"/>
    <property type="molecule type" value="Genomic_DNA"/>
</dbReference>
<dbReference type="PANTHER" id="PTHR23148:SF0">
    <property type="entry name" value="SERINE_ARGININE REPETITIVE MATRIX PROTEIN 1"/>
    <property type="match status" value="1"/>
</dbReference>
<dbReference type="OrthoDB" id="163257at2759"/>
<keyword evidence="1" id="KW-0507">mRNA processing</keyword>
<evidence type="ECO:0000313" key="4">
    <source>
        <dbReference type="EMBL" id="TVY54736.1"/>
    </source>
</evidence>
<feature type="domain" description="PWI" evidence="3">
    <location>
        <begin position="12"/>
        <end position="111"/>
    </location>
</feature>
<feature type="compositionally biased region" description="Basic and acidic residues" evidence="2">
    <location>
        <begin position="399"/>
        <end position="414"/>
    </location>
</feature>
<dbReference type="GO" id="GO:0005681">
    <property type="term" value="C:spliceosomal complex"/>
    <property type="evidence" value="ECO:0007669"/>
    <property type="project" value="TreeGrafter"/>
</dbReference>
<feature type="compositionally biased region" description="Gly residues" evidence="2">
    <location>
        <begin position="158"/>
        <end position="172"/>
    </location>
</feature>
<dbReference type="InterPro" id="IPR036483">
    <property type="entry name" value="PWI_dom_sf"/>
</dbReference>
<organism evidence="4 5">
    <name type="scientific">Lachnellula suecica</name>
    <dbReference type="NCBI Taxonomy" id="602035"/>
    <lineage>
        <taxon>Eukaryota</taxon>
        <taxon>Fungi</taxon>
        <taxon>Dikarya</taxon>
        <taxon>Ascomycota</taxon>
        <taxon>Pezizomycotina</taxon>
        <taxon>Leotiomycetes</taxon>
        <taxon>Helotiales</taxon>
        <taxon>Lachnaceae</taxon>
        <taxon>Lachnellula</taxon>
    </lineage>
</organism>
<feature type="compositionally biased region" description="Basic residues" evidence="2">
    <location>
        <begin position="415"/>
        <end position="448"/>
    </location>
</feature>
<proteinExistence type="predicted"/>
<evidence type="ECO:0000313" key="5">
    <source>
        <dbReference type="Proteomes" id="UP000469558"/>
    </source>
</evidence>
<dbReference type="InterPro" id="IPR002483">
    <property type="entry name" value="PWI_dom"/>
</dbReference>